<name>A0A0K9Q012_ZOSMR</name>
<keyword evidence="3" id="KW-1185">Reference proteome</keyword>
<accession>A0A0K9Q012</accession>
<dbReference type="OrthoDB" id="1890401at2759"/>
<evidence type="ECO:0000259" key="1">
    <source>
        <dbReference type="Pfam" id="PF24289"/>
    </source>
</evidence>
<dbReference type="Proteomes" id="UP000036987">
    <property type="component" value="Unassembled WGS sequence"/>
</dbReference>
<evidence type="ECO:0000313" key="3">
    <source>
        <dbReference type="Proteomes" id="UP000036987"/>
    </source>
</evidence>
<dbReference type="AlphaFoldDB" id="A0A0K9Q012"/>
<proteinExistence type="predicted"/>
<dbReference type="Pfam" id="PF24289">
    <property type="entry name" value="DUF7477"/>
    <property type="match status" value="1"/>
</dbReference>
<reference evidence="3" key="1">
    <citation type="journal article" date="2016" name="Nature">
        <title>The genome of the seagrass Zostera marina reveals angiosperm adaptation to the sea.</title>
        <authorList>
            <person name="Olsen J.L."/>
            <person name="Rouze P."/>
            <person name="Verhelst B."/>
            <person name="Lin Y.-C."/>
            <person name="Bayer T."/>
            <person name="Collen J."/>
            <person name="Dattolo E."/>
            <person name="De Paoli E."/>
            <person name="Dittami S."/>
            <person name="Maumus F."/>
            <person name="Michel G."/>
            <person name="Kersting A."/>
            <person name="Lauritano C."/>
            <person name="Lohaus R."/>
            <person name="Toepel M."/>
            <person name="Tonon T."/>
            <person name="Vanneste K."/>
            <person name="Amirebrahimi M."/>
            <person name="Brakel J."/>
            <person name="Bostroem C."/>
            <person name="Chovatia M."/>
            <person name="Grimwood J."/>
            <person name="Jenkins J.W."/>
            <person name="Jueterbock A."/>
            <person name="Mraz A."/>
            <person name="Stam W.T."/>
            <person name="Tice H."/>
            <person name="Bornberg-Bauer E."/>
            <person name="Green P.J."/>
            <person name="Pearson G.A."/>
            <person name="Procaccini G."/>
            <person name="Duarte C.M."/>
            <person name="Schmutz J."/>
            <person name="Reusch T.B.H."/>
            <person name="Van de Peer Y."/>
        </authorList>
    </citation>
    <scope>NUCLEOTIDE SEQUENCE [LARGE SCALE GENOMIC DNA]</scope>
    <source>
        <strain evidence="3">cv. Finnish</strain>
    </source>
</reference>
<protein>
    <recommendedName>
        <fullName evidence="1">DUF7477 domain-containing protein</fullName>
    </recommendedName>
</protein>
<organism evidence="2 3">
    <name type="scientific">Zostera marina</name>
    <name type="common">Eelgrass</name>
    <dbReference type="NCBI Taxonomy" id="29655"/>
    <lineage>
        <taxon>Eukaryota</taxon>
        <taxon>Viridiplantae</taxon>
        <taxon>Streptophyta</taxon>
        <taxon>Embryophyta</taxon>
        <taxon>Tracheophyta</taxon>
        <taxon>Spermatophyta</taxon>
        <taxon>Magnoliopsida</taxon>
        <taxon>Liliopsida</taxon>
        <taxon>Zosteraceae</taxon>
        <taxon>Zostera</taxon>
    </lineage>
</organism>
<feature type="domain" description="DUF7477" evidence="1">
    <location>
        <begin position="11"/>
        <end position="81"/>
    </location>
</feature>
<dbReference type="OMA" id="DWITKEW"/>
<evidence type="ECO:0000313" key="2">
    <source>
        <dbReference type="EMBL" id="KMZ74519.1"/>
    </source>
</evidence>
<dbReference type="EMBL" id="LFYR01000291">
    <property type="protein sequence ID" value="KMZ74519.1"/>
    <property type="molecule type" value="Genomic_DNA"/>
</dbReference>
<dbReference type="InterPro" id="IPR055900">
    <property type="entry name" value="DUF7477"/>
</dbReference>
<gene>
    <name evidence="2" type="ORF">ZOSMA_126G00050</name>
</gene>
<dbReference type="STRING" id="29655.A0A0K9Q012"/>
<comment type="caution">
    <text evidence="2">The sequence shown here is derived from an EMBL/GenBank/DDBJ whole genome shotgun (WGS) entry which is preliminary data.</text>
</comment>
<sequence length="81" mass="9624">MSSYDFNVFYKANLWSVIMYAMTGFSEQDWITKEWENNYHITALAGSENGHFLVLMSKGSTYEQQCYKIIDSFPFKWINKK</sequence>